<evidence type="ECO:0000259" key="10">
    <source>
        <dbReference type="SMART" id="SM00760"/>
    </source>
</evidence>
<dbReference type="RefSeq" id="WP_263822037.1">
    <property type="nucleotide sequence ID" value="NZ_JAOXHK010000005.1"/>
</dbReference>
<comment type="similarity">
    <text evidence="8">Belongs to the DnaA family.</text>
</comment>
<dbReference type="InterPro" id="IPR013159">
    <property type="entry name" value="DnaA_C"/>
</dbReference>
<keyword evidence="5" id="KW-0446">Lipid-binding</keyword>
<gene>
    <name evidence="11" type="ORF">OF376_02980</name>
</gene>
<name>A0ABT3BNB6_9BACT</name>
<keyword evidence="2 7" id="KW-0235">DNA replication</keyword>
<dbReference type="Gene3D" id="3.40.50.300">
    <property type="entry name" value="P-loop containing nucleotide triphosphate hydrolases"/>
    <property type="match status" value="1"/>
</dbReference>
<organism evidence="11 12">
    <name type="scientific">Ureaplasma miroungigenitalium</name>
    <dbReference type="NCBI Taxonomy" id="1042321"/>
    <lineage>
        <taxon>Bacteria</taxon>
        <taxon>Bacillati</taxon>
        <taxon>Mycoplasmatota</taxon>
        <taxon>Mycoplasmoidales</taxon>
        <taxon>Mycoplasmoidaceae</taxon>
        <taxon>Ureaplasma</taxon>
    </lineage>
</organism>
<dbReference type="PRINTS" id="PR00051">
    <property type="entry name" value="DNAA"/>
</dbReference>
<evidence type="ECO:0000256" key="5">
    <source>
        <dbReference type="ARBA" id="ARBA00023121"/>
    </source>
</evidence>
<dbReference type="SUPFAM" id="SSF48295">
    <property type="entry name" value="TrpR-like"/>
    <property type="match status" value="1"/>
</dbReference>
<dbReference type="Gene3D" id="1.10.1750.10">
    <property type="match status" value="1"/>
</dbReference>
<dbReference type="SMART" id="SM00382">
    <property type="entry name" value="AAA"/>
    <property type="match status" value="1"/>
</dbReference>
<dbReference type="Gene3D" id="1.10.8.60">
    <property type="match status" value="1"/>
</dbReference>
<feature type="domain" description="Chromosomal replication initiator DnaA C-terminal" evidence="10">
    <location>
        <begin position="371"/>
        <end position="440"/>
    </location>
</feature>
<dbReference type="CDD" id="cd06571">
    <property type="entry name" value="Bac_DnaA_C"/>
    <property type="match status" value="1"/>
</dbReference>
<dbReference type="Pfam" id="PF08299">
    <property type="entry name" value="Bac_DnaA_C"/>
    <property type="match status" value="1"/>
</dbReference>
<evidence type="ECO:0000259" key="9">
    <source>
        <dbReference type="SMART" id="SM00382"/>
    </source>
</evidence>
<dbReference type="InterPro" id="IPR027417">
    <property type="entry name" value="P-loop_NTPase"/>
</dbReference>
<accession>A0ABT3BNB6</accession>
<dbReference type="SMART" id="SM00760">
    <property type="entry name" value="Bac_DnaA_C"/>
    <property type="match status" value="1"/>
</dbReference>
<keyword evidence="6 7" id="KW-0238">DNA-binding</keyword>
<dbReference type="InterPro" id="IPR018312">
    <property type="entry name" value="Chromosome_initiator_DnaA_CS"/>
</dbReference>
<feature type="domain" description="AAA+ ATPase" evidence="9">
    <location>
        <begin position="151"/>
        <end position="287"/>
    </location>
</feature>
<dbReference type="CDD" id="cd00009">
    <property type="entry name" value="AAA"/>
    <property type="match status" value="1"/>
</dbReference>
<evidence type="ECO:0000313" key="11">
    <source>
        <dbReference type="EMBL" id="MCV3728726.1"/>
    </source>
</evidence>
<dbReference type="InterPro" id="IPR010921">
    <property type="entry name" value="Trp_repressor/repl_initiator"/>
</dbReference>
<dbReference type="PANTHER" id="PTHR30050">
    <property type="entry name" value="CHROMOSOMAL REPLICATION INITIATOR PROTEIN DNAA"/>
    <property type="match status" value="1"/>
</dbReference>
<dbReference type="Pfam" id="PF00308">
    <property type="entry name" value="Bac_DnaA"/>
    <property type="match status" value="1"/>
</dbReference>
<evidence type="ECO:0000256" key="7">
    <source>
        <dbReference type="RuleBase" id="RU000577"/>
    </source>
</evidence>
<dbReference type="InterPro" id="IPR020591">
    <property type="entry name" value="Chromosome_initiator_DnaA-like"/>
</dbReference>
<reference evidence="11 12" key="1">
    <citation type="journal article" date="2020" name="Int. J. Syst. Evol. Microbiol.">
        <title>Ureaplasma miroungigenitalium sp. nov. isolated from northern elephant seals (Mirounga angustirostris) and Ureaplasma zalophigenitalium sp. nov. isolated from California sea lions (Zalophus californianus).</title>
        <authorList>
            <person name="Volokhov D.V."/>
            <person name="Gulland F.M."/>
            <person name="Gao Y."/>
            <person name="Chizhikov V.E."/>
        </authorList>
    </citation>
    <scope>NUCLEOTIDE SEQUENCE [LARGE SCALE GENOMIC DNA]</scope>
    <source>
        <strain evidence="11 12">ES3182-GEN</strain>
    </source>
</reference>
<keyword evidence="1" id="KW-0963">Cytoplasm</keyword>
<keyword evidence="4 7" id="KW-0067">ATP-binding</keyword>
<keyword evidence="12" id="KW-1185">Reference proteome</keyword>
<comment type="function">
    <text evidence="7">Plays an essential role in the initiation and regulation of chromosomal replication. ATP-DnaA binds to the origin of replication (oriC) to initiate formation of the DNA replication initiation complex once per cell cycle. Binds the DnaA box (a 9 base pair repeat at the origin) and separates the double-stranded (ds)DNA. Forms a right-handed helical filament on oriC DNA; dsDNA binds to the exterior of the filament while single-stranded (ss)DNA is stabiized in the filament's interior. The ATP-DnaA-oriC complex binds and stabilizes one strand of the AT-rich DNA unwinding element (DUE), permitting loading of DNA polymerase. After initiation quickly degrades to an ADP-DnaA complex that is not apt for DNA replication. Binds acidic phospholipids.</text>
</comment>
<dbReference type="InterPro" id="IPR003593">
    <property type="entry name" value="AAA+_ATPase"/>
</dbReference>
<sequence length="465" mass="53404">MIKEIQKKYTNALNSVSSSTIDPRLVNTLIKSKVYGFDNNILQIVVDDPHVCLLASTTYYLTLKQILVKEFEYFNQPVQEVLFLSPQEVARLNERSQLIKTLEKPVQTEIVNFKKELKELTFSRLVKTTYNMDAINAIYQLLSPEYPVYSQVNPIFIFGKVGIGKTHLVAAAANEYHKNNPTKVVYYIEAAEYFRRFNAAAFKGAHVVEQLKNEIQAAELLIIDDIQNLGDKAKALEMFFNIFNTIINNGGKIIITCDKKTSELVAFETRLISRLASGIQIKLSNPSIADAIDIINNWLTINKQFSISTEAIEYIAYNFHKDIRQLIGFLKQISYWAMNSHEKVSHIELAFLQEKCAQSGIGLQMIENELDPNKIITMIAQYMNINEQLILSDTRRKEVVWVRSIIIYVLRRVLNMTFTEIATVLKMKSHSTISYAFDKVARKADEDDTFKQQLNHIIEYVSKNQ</sequence>
<dbReference type="EMBL" id="JAOXHL010000004">
    <property type="protein sequence ID" value="MCV3728726.1"/>
    <property type="molecule type" value="Genomic_DNA"/>
</dbReference>
<dbReference type="Proteomes" id="UP001208245">
    <property type="component" value="Unassembled WGS sequence"/>
</dbReference>
<dbReference type="SUPFAM" id="SSF52540">
    <property type="entry name" value="P-loop containing nucleoside triphosphate hydrolases"/>
    <property type="match status" value="1"/>
</dbReference>
<evidence type="ECO:0000256" key="3">
    <source>
        <dbReference type="ARBA" id="ARBA00022741"/>
    </source>
</evidence>
<evidence type="ECO:0000256" key="4">
    <source>
        <dbReference type="ARBA" id="ARBA00022840"/>
    </source>
</evidence>
<dbReference type="PROSITE" id="PS01008">
    <property type="entry name" value="DNAA"/>
    <property type="match status" value="1"/>
</dbReference>
<evidence type="ECO:0000256" key="8">
    <source>
        <dbReference type="RuleBase" id="RU004227"/>
    </source>
</evidence>
<dbReference type="PANTHER" id="PTHR30050:SF2">
    <property type="entry name" value="CHROMOSOMAL REPLICATION INITIATOR PROTEIN DNAA"/>
    <property type="match status" value="1"/>
</dbReference>
<evidence type="ECO:0000256" key="6">
    <source>
        <dbReference type="ARBA" id="ARBA00023125"/>
    </source>
</evidence>
<evidence type="ECO:0000256" key="2">
    <source>
        <dbReference type="ARBA" id="ARBA00022705"/>
    </source>
</evidence>
<keyword evidence="3 7" id="KW-0547">Nucleotide-binding</keyword>
<proteinExistence type="inferred from homology"/>
<comment type="caution">
    <text evidence="11">The sequence shown here is derived from an EMBL/GenBank/DDBJ whole genome shotgun (WGS) entry which is preliminary data.</text>
</comment>
<protein>
    <recommendedName>
        <fullName evidence="7">Chromosomal replication initiator protein DnaA</fullName>
    </recommendedName>
</protein>
<evidence type="ECO:0000313" key="12">
    <source>
        <dbReference type="Proteomes" id="UP001208245"/>
    </source>
</evidence>
<dbReference type="InterPro" id="IPR013317">
    <property type="entry name" value="DnaA_dom"/>
</dbReference>
<evidence type="ECO:0000256" key="1">
    <source>
        <dbReference type="ARBA" id="ARBA00022490"/>
    </source>
</evidence>